<dbReference type="RefSeq" id="WP_018437111.1">
    <property type="nucleotide sequence ID" value="NZ_JACHDD010000037.1"/>
</dbReference>
<protein>
    <submittedName>
        <fullName evidence="1">Uncharacterized protein</fullName>
    </submittedName>
</protein>
<reference evidence="1 2" key="1">
    <citation type="submission" date="2020-08" db="EMBL/GenBank/DDBJ databases">
        <title>Genomic Encyclopedia of Type Strains, Phase IV (KMG-V): Genome sequencing to study the core and pangenomes of soil and plant-associated prokaryotes.</title>
        <authorList>
            <person name="Whitman W."/>
        </authorList>
    </citation>
    <scope>NUCLEOTIDE SEQUENCE [LARGE SCALE GENOMIC DNA]</scope>
    <source>
        <strain evidence="1 2">JPY158</strain>
    </source>
</reference>
<accession>A0A6I1QA18</accession>
<sequence length="60" mass="6456">MLRKRIDPQTLEAMLVEATENALSDYDSSLALDDDLEAIAQFGAAFAALRAHGADTESDT</sequence>
<proteinExistence type="predicted"/>
<keyword evidence="2" id="KW-1185">Reference proteome</keyword>
<organism evidence="1 2">
    <name type="scientific">Paraburkholderia atlantica</name>
    <dbReference type="NCBI Taxonomy" id="2654982"/>
    <lineage>
        <taxon>Bacteria</taxon>
        <taxon>Pseudomonadati</taxon>
        <taxon>Pseudomonadota</taxon>
        <taxon>Betaproteobacteria</taxon>
        <taxon>Burkholderiales</taxon>
        <taxon>Burkholderiaceae</taxon>
        <taxon>Paraburkholderia</taxon>
    </lineage>
</organism>
<evidence type="ECO:0000313" key="1">
    <source>
        <dbReference type="EMBL" id="MBB5429638.1"/>
    </source>
</evidence>
<evidence type="ECO:0000313" key="2">
    <source>
        <dbReference type="Proteomes" id="UP000592780"/>
    </source>
</evidence>
<comment type="caution">
    <text evidence="1">The sequence shown here is derived from an EMBL/GenBank/DDBJ whole genome shotgun (WGS) entry which is preliminary data.</text>
</comment>
<dbReference type="EMBL" id="JACHDD010000037">
    <property type="protein sequence ID" value="MBB5429638.1"/>
    <property type="molecule type" value="Genomic_DNA"/>
</dbReference>
<name>A0A6I1QA18_PARAM</name>
<gene>
    <name evidence="1" type="ORF">HDG40_007836</name>
</gene>
<dbReference type="Proteomes" id="UP000592780">
    <property type="component" value="Unassembled WGS sequence"/>
</dbReference>
<dbReference type="AlphaFoldDB" id="A0A6I1QA18"/>